<dbReference type="Pfam" id="PF01063">
    <property type="entry name" value="Aminotran_4"/>
    <property type="match status" value="1"/>
</dbReference>
<evidence type="ECO:0000313" key="2">
    <source>
        <dbReference type="EMBL" id="MBD9700332.1"/>
    </source>
</evidence>
<evidence type="ECO:0000313" key="3">
    <source>
        <dbReference type="Proteomes" id="UP000642107"/>
    </source>
</evidence>
<keyword evidence="2" id="KW-0032">Aminotransferase</keyword>
<keyword evidence="3" id="KW-1185">Reference proteome</keyword>
<dbReference type="EMBL" id="JACZDF010000008">
    <property type="protein sequence ID" value="MBD9700332.1"/>
    <property type="molecule type" value="Genomic_DNA"/>
</dbReference>
<dbReference type="PANTHER" id="PTHR42743:SF11">
    <property type="entry name" value="AMINODEOXYCHORISMATE LYASE"/>
    <property type="match status" value="1"/>
</dbReference>
<proteinExistence type="inferred from homology"/>
<dbReference type="GO" id="GO:0008483">
    <property type="term" value="F:transaminase activity"/>
    <property type="evidence" value="ECO:0007669"/>
    <property type="project" value="UniProtKB-KW"/>
</dbReference>
<dbReference type="PANTHER" id="PTHR42743">
    <property type="entry name" value="AMINO-ACID AMINOTRANSFERASE"/>
    <property type="match status" value="1"/>
</dbReference>
<dbReference type="Proteomes" id="UP000642107">
    <property type="component" value="Unassembled WGS sequence"/>
</dbReference>
<dbReference type="InterPro" id="IPR043132">
    <property type="entry name" value="BCAT-like_C"/>
</dbReference>
<reference evidence="2 3" key="1">
    <citation type="submission" date="2020-09" db="EMBL/GenBank/DDBJ databases">
        <title>Flavimobilis rhizosphaerae sp. nov., isolated from rhizosphere soil of Spartina alterniflora.</title>
        <authorList>
            <person name="Hanqin C."/>
        </authorList>
    </citation>
    <scope>NUCLEOTIDE SEQUENCE [LARGE SCALE GENOMIC DNA]</scope>
    <source>
        <strain evidence="2 3">GY 10621</strain>
    </source>
</reference>
<sequence length="274" mass="28335">MTTTWLDGRILGDARVGIPVTDRALTLGDGVFETLAVVRGRPFAVTRHVGRLAASAAKVGIDLPDEDVVRGAIDAVLRADPTAGRVRVTWTAGDGPAGPVRGDGPGRLLVSASAAPVTGPVRAWRAPWVRNERSPLAGVKSTSYQENVVTLAAARRRGADEALLADTTGRLSEAATSNVLVGDGECFLTPTLATGCLPGVTRALLLAWSAALPVPVTEGDVAFDALEGRPLALTSALRGVAPVVELDGAAQPEDARTTEVARAFAALRDDDLDP</sequence>
<dbReference type="SUPFAM" id="SSF56752">
    <property type="entry name" value="D-aminoacid aminotransferase-like PLP-dependent enzymes"/>
    <property type="match status" value="1"/>
</dbReference>
<comment type="caution">
    <text evidence="2">The sequence shown here is derived from an EMBL/GenBank/DDBJ whole genome shotgun (WGS) entry which is preliminary data.</text>
</comment>
<dbReference type="InterPro" id="IPR001544">
    <property type="entry name" value="Aminotrans_IV"/>
</dbReference>
<dbReference type="InterPro" id="IPR043131">
    <property type="entry name" value="BCAT-like_N"/>
</dbReference>
<organism evidence="2 3">
    <name type="scientific">Flavimobilis rhizosphaerae</name>
    <dbReference type="NCBI Taxonomy" id="2775421"/>
    <lineage>
        <taxon>Bacteria</taxon>
        <taxon>Bacillati</taxon>
        <taxon>Actinomycetota</taxon>
        <taxon>Actinomycetes</taxon>
        <taxon>Micrococcales</taxon>
        <taxon>Jonesiaceae</taxon>
        <taxon>Flavimobilis</taxon>
    </lineage>
</organism>
<dbReference type="InterPro" id="IPR050571">
    <property type="entry name" value="Class-IV_PLP-Dep_Aminotrnsfr"/>
</dbReference>
<comment type="similarity">
    <text evidence="1">Belongs to the class-IV pyridoxal-phosphate-dependent aminotransferase family.</text>
</comment>
<dbReference type="InterPro" id="IPR036038">
    <property type="entry name" value="Aminotransferase-like"/>
</dbReference>
<protein>
    <submittedName>
        <fullName evidence="2">Aminotransferase class IV</fullName>
    </submittedName>
</protein>
<dbReference type="Gene3D" id="3.20.10.10">
    <property type="entry name" value="D-amino Acid Aminotransferase, subunit A, domain 2"/>
    <property type="match status" value="1"/>
</dbReference>
<keyword evidence="2" id="KW-0808">Transferase</keyword>
<name>A0ABR9DVH6_9MICO</name>
<evidence type="ECO:0000256" key="1">
    <source>
        <dbReference type="ARBA" id="ARBA00009320"/>
    </source>
</evidence>
<dbReference type="Gene3D" id="3.30.470.10">
    <property type="match status" value="1"/>
</dbReference>
<dbReference type="RefSeq" id="WP_192281742.1">
    <property type="nucleotide sequence ID" value="NZ_JACZDF010000008.1"/>
</dbReference>
<gene>
    <name evidence="2" type="ORF">IGS67_12690</name>
</gene>
<accession>A0ABR9DVH6</accession>